<keyword evidence="2" id="KW-1185">Reference proteome</keyword>
<comment type="caution">
    <text evidence="1">The sequence shown here is derived from an EMBL/GenBank/DDBJ whole genome shotgun (WGS) entry which is preliminary data.</text>
</comment>
<dbReference type="Proteomes" id="UP000321577">
    <property type="component" value="Unassembled WGS sequence"/>
</dbReference>
<organism evidence="1 2">
    <name type="scientific">Brevifollis gellanilyticus</name>
    <dbReference type="NCBI Taxonomy" id="748831"/>
    <lineage>
        <taxon>Bacteria</taxon>
        <taxon>Pseudomonadati</taxon>
        <taxon>Verrucomicrobiota</taxon>
        <taxon>Verrucomicrobiia</taxon>
        <taxon>Verrucomicrobiales</taxon>
        <taxon>Verrucomicrobiaceae</taxon>
    </lineage>
</organism>
<sequence length="106" mass="11480">MAEVGVTHTGLPFCVRFSLPGPQPTTASVVRLSDGTMEKPQSWTLLELGLAPTVTMPKKSAPFELTNLAPEFCGIWYWVTPLAATEKLAFPTDVVTLMVRAEAFGL</sequence>
<gene>
    <name evidence="1" type="ORF">BGE01nite_10090</name>
</gene>
<dbReference type="AlphaFoldDB" id="A0A512M4R2"/>
<accession>A0A512M4R2</accession>
<evidence type="ECO:0000313" key="2">
    <source>
        <dbReference type="Proteomes" id="UP000321577"/>
    </source>
</evidence>
<protein>
    <submittedName>
        <fullName evidence="1">Uncharacterized protein</fullName>
    </submittedName>
</protein>
<reference evidence="1 2" key="1">
    <citation type="submission" date="2019-07" db="EMBL/GenBank/DDBJ databases">
        <title>Whole genome shotgun sequence of Brevifollis gellanilyticus NBRC 108608.</title>
        <authorList>
            <person name="Hosoyama A."/>
            <person name="Uohara A."/>
            <person name="Ohji S."/>
            <person name="Ichikawa N."/>
        </authorList>
    </citation>
    <scope>NUCLEOTIDE SEQUENCE [LARGE SCALE GENOMIC DNA]</scope>
    <source>
        <strain evidence="1 2">NBRC 108608</strain>
    </source>
</reference>
<evidence type="ECO:0000313" key="1">
    <source>
        <dbReference type="EMBL" id="GEP41718.1"/>
    </source>
</evidence>
<dbReference type="EMBL" id="BKAG01000005">
    <property type="protein sequence ID" value="GEP41718.1"/>
    <property type="molecule type" value="Genomic_DNA"/>
</dbReference>
<name>A0A512M4R2_9BACT</name>
<proteinExistence type="predicted"/>